<evidence type="ECO:0000256" key="4">
    <source>
        <dbReference type="ARBA" id="ARBA00023136"/>
    </source>
</evidence>
<evidence type="ECO:0000256" key="1">
    <source>
        <dbReference type="ARBA" id="ARBA00004141"/>
    </source>
</evidence>
<feature type="region of interest" description="Disordered" evidence="7">
    <location>
        <begin position="418"/>
        <end position="476"/>
    </location>
</feature>
<gene>
    <name evidence="5" type="primary">nuoH</name>
    <name evidence="8" type="ORF">AVL62_11750</name>
</gene>
<evidence type="ECO:0000313" key="8">
    <source>
        <dbReference type="EMBL" id="KUG56805.1"/>
    </source>
</evidence>
<keyword evidence="4 5" id="KW-0472">Membrane</keyword>
<feature type="transmembrane region" description="Helical" evidence="5">
    <location>
        <begin position="380"/>
        <end position="401"/>
    </location>
</feature>
<keyword evidence="3 5" id="KW-1133">Transmembrane helix</keyword>
<dbReference type="OrthoDB" id="9803734at2"/>
<dbReference type="NCBIfam" id="NF004743">
    <property type="entry name" value="PRK06076.1-4"/>
    <property type="match status" value="1"/>
</dbReference>
<dbReference type="GO" id="GO:0016655">
    <property type="term" value="F:oxidoreductase activity, acting on NAD(P)H, quinone or similar compound as acceptor"/>
    <property type="evidence" value="ECO:0007669"/>
    <property type="project" value="UniProtKB-UniRule"/>
</dbReference>
<keyword evidence="5 8" id="KW-0830">Ubiquinone</keyword>
<feature type="transmembrane region" description="Helical" evidence="5">
    <location>
        <begin position="346"/>
        <end position="368"/>
    </location>
</feature>
<feature type="transmembrane region" description="Helical" evidence="5">
    <location>
        <begin position="31"/>
        <end position="55"/>
    </location>
</feature>
<proteinExistence type="inferred from homology"/>
<keyword evidence="5" id="KW-0874">Quinone</keyword>
<comment type="similarity">
    <text evidence="5 6">Belongs to the complex I subunit 1 family.</text>
</comment>
<dbReference type="GO" id="GO:0003954">
    <property type="term" value="F:NADH dehydrogenase activity"/>
    <property type="evidence" value="ECO:0007669"/>
    <property type="project" value="TreeGrafter"/>
</dbReference>
<keyword evidence="2 5" id="KW-0812">Transmembrane</keyword>
<feature type="transmembrane region" description="Helical" evidence="5">
    <location>
        <begin position="220"/>
        <end position="240"/>
    </location>
</feature>
<dbReference type="RefSeq" id="WP_058890551.1">
    <property type="nucleotide sequence ID" value="NZ_LQBL01000011.1"/>
</dbReference>
<comment type="catalytic activity">
    <reaction evidence="5">
        <text>a quinone + NADH + 5 H(+)(in) = a quinol + NAD(+) + 4 H(+)(out)</text>
        <dbReference type="Rhea" id="RHEA:57888"/>
        <dbReference type="ChEBI" id="CHEBI:15378"/>
        <dbReference type="ChEBI" id="CHEBI:24646"/>
        <dbReference type="ChEBI" id="CHEBI:57540"/>
        <dbReference type="ChEBI" id="CHEBI:57945"/>
        <dbReference type="ChEBI" id="CHEBI:132124"/>
    </reaction>
</comment>
<dbReference type="AlphaFoldDB" id="A0A0W8IA53"/>
<dbReference type="PROSITE" id="PS00668">
    <property type="entry name" value="COMPLEX1_ND1_2"/>
    <property type="match status" value="1"/>
</dbReference>
<evidence type="ECO:0000256" key="2">
    <source>
        <dbReference type="ARBA" id="ARBA00022692"/>
    </source>
</evidence>
<evidence type="ECO:0000313" key="9">
    <source>
        <dbReference type="Proteomes" id="UP000054837"/>
    </source>
</evidence>
<evidence type="ECO:0000256" key="5">
    <source>
        <dbReference type="HAMAP-Rule" id="MF_01350"/>
    </source>
</evidence>
<comment type="subcellular location">
    <subcellularLocation>
        <location evidence="5 6">Cell membrane</location>
        <topology evidence="5 6">Multi-pass membrane protein</topology>
    </subcellularLocation>
    <subcellularLocation>
        <location evidence="1">Membrane</location>
        <topology evidence="1">Multi-pass membrane protein</topology>
    </subcellularLocation>
</comment>
<keyword evidence="5" id="KW-1278">Translocase</keyword>
<dbReference type="GO" id="GO:0048038">
    <property type="term" value="F:quinone binding"/>
    <property type="evidence" value="ECO:0007669"/>
    <property type="project" value="UniProtKB-KW"/>
</dbReference>
<dbReference type="PANTHER" id="PTHR11432:SF3">
    <property type="entry name" value="NADH-UBIQUINONE OXIDOREDUCTASE CHAIN 1"/>
    <property type="match status" value="1"/>
</dbReference>
<dbReference type="EMBL" id="LQBL01000011">
    <property type="protein sequence ID" value="KUG56805.1"/>
    <property type="molecule type" value="Genomic_DNA"/>
</dbReference>
<name>A0A0W8IA53_9MICO</name>
<reference evidence="8 9" key="1">
    <citation type="submission" date="2015-12" db="EMBL/GenBank/DDBJ databases">
        <title>Serinicoccus chungangenesis strain CD08_5 genome sequencing and assembly.</title>
        <authorList>
            <person name="Chander A.M."/>
            <person name="Kaur G."/>
            <person name="Nair G.R."/>
            <person name="Dhawan D.K."/>
            <person name="Kochhar R.K."/>
            <person name="Mayilraj S."/>
            <person name="Bhadada S.K."/>
        </authorList>
    </citation>
    <scope>NUCLEOTIDE SEQUENCE [LARGE SCALE GENOMIC DNA]</scope>
    <source>
        <strain evidence="8 9">CD08_5</strain>
    </source>
</reference>
<protein>
    <recommendedName>
        <fullName evidence="5">NADH-quinone oxidoreductase subunit H</fullName>
        <ecNumber evidence="5">7.1.1.-</ecNumber>
    </recommendedName>
    <alternativeName>
        <fullName evidence="5">NADH dehydrogenase I subunit H</fullName>
    </alternativeName>
    <alternativeName>
        <fullName evidence="5">NDH-1 subunit H</fullName>
    </alternativeName>
</protein>
<feature type="transmembrane region" description="Helical" evidence="5">
    <location>
        <begin position="182"/>
        <end position="200"/>
    </location>
</feature>
<comment type="subunit">
    <text evidence="5">NDH-1 is composed of 14 different subunits. Subunits NuoA, H, J, K, L, M, N constitute the membrane sector of the complex.</text>
</comment>
<dbReference type="NCBIfam" id="NF004741">
    <property type="entry name" value="PRK06076.1-2"/>
    <property type="match status" value="1"/>
</dbReference>
<sequence>MSLLTAYPEVMTSVPLVAQDLPAADFSDTPWWLSLVKAFLLFVYVMISVVIVIWFERRVIGRMQQRPGPNRLGPLGILQTTADGIKLFLKEDVTPKGADKLMFYAAPLIVASLAFVSFAIIPLGGDVQMFGHTTPLQLTDTPVAVLLVLAVAGVSAYGFVLAGWSSGSTYPLLGGLRSTAQVISYEIAMGLSLVAVFLYAGSMSTSQIVEAQQQSTVLGIPLWYIVPLFFSFVVYVITMIGETNRLPFDLAEGEGELGGGFHTEYSSMKFGMFFLGEYINMFTVSALATTLFLGGWHAPWPLNVLFDGALDSGWWGLLWFTAKMWGFIFFYVWVRGSLPRVRYDQFMALGWKILIPLSLVWVVAVMLIRSAQEGYFGEGRWVTVLTLGGIGVFVLIGILLWDRYAQRRAAAREEAQEVPEEIDPFADGYPVPPMPGQRLVEPRPAVEQARPVTVAAGHRDGDDPGTDSTTEEERRG</sequence>
<evidence type="ECO:0000256" key="7">
    <source>
        <dbReference type="SAM" id="MobiDB-lite"/>
    </source>
</evidence>
<feature type="transmembrane region" description="Helical" evidence="5">
    <location>
        <begin position="316"/>
        <end position="334"/>
    </location>
</feature>
<keyword evidence="9" id="KW-1185">Reference proteome</keyword>
<dbReference type="InterPro" id="IPR001694">
    <property type="entry name" value="NADH_UbQ_OxRdtase_su1/FPO"/>
</dbReference>
<dbReference type="InterPro" id="IPR018086">
    <property type="entry name" value="NADH_UbQ_OxRdtase_su1_CS"/>
</dbReference>
<evidence type="ECO:0000256" key="6">
    <source>
        <dbReference type="RuleBase" id="RU000471"/>
    </source>
</evidence>
<keyword evidence="5 6" id="KW-0520">NAD</keyword>
<comment type="function">
    <text evidence="5">NDH-1 shuttles electrons from NADH, via FMN and iron-sulfur (Fe-S) centers, to quinones in the respiratory chain. The immediate electron acceptor for the enzyme in this species is believed to be ubiquinone. Couples the redox reaction to proton translocation (for every two electrons transferred, four hydrogen ions are translocated across the cytoplasmic membrane), and thus conserves the redox energy in a proton gradient. This subunit may bind ubiquinone.</text>
</comment>
<accession>A0A0W8IA53</accession>
<dbReference type="Pfam" id="PF00146">
    <property type="entry name" value="NADHdh"/>
    <property type="match status" value="1"/>
</dbReference>
<comment type="caution">
    <text evidence="8">The sequence shown here is derived from an EMBL/GenBank/DDBJ whole genome shotgun (WGS) entry which is preliminary data.</text>
</comment>
<dbReference type="STRING" id="767452.AVL62_11750"/>
<dbReference type="Proteomes" id="UP000054837">
    <property type="component" value="Unassembled WGS sequence"/>
</dbReference>
<dbReference type="HAMAP" id="MF_01350">
    <property type="entry name" value="NDH1_NuoH"/>
    <property type="match status" value="1"/>
</dbReference>
<keyword evidence="5" id="KW-1003">Cell membrane</keyword>
<feature type="transmembrane region" description="Helical" evidence="5">
    <location>
        <begin position="143"/>
        <end position="162"/>
    </location>
</feature>
<evidence type="ECO:0000256" key="3">
    <source>
        <dbReference type="ARBA" id="ARBA00022989"/>
    </source>
</evidence>
<dbReference type="EC" id="7.1.1.-" evidence="5"/>
<dbReference type="GO" id="GO:0009060">
    <property type="term" value="P:aerobic respiration"/>
    <property type="evidence" value="ECO:0007669"/>
    <property type="project" value="TreeGrafter"/>
</dbReference>
<feature type="transmembrane region" description="Helical" evidence="5">
    <location>
        <begin position="101"/>
        <end position="123"/>
    </location>
</feature>
<dbReference type="GO" id="GO:0005886">
    <property type="term" value="C:plasma membrane"/>
    <property type="evidence" value="ECO:0007669"/>
    <property type="project" value="UniProtKB-SubCell"/>
</dbReference>
<feature type="transmembrane region" description="Helical" evidence="5">
    <location>
        <begin position="278"/>
        <end position="296"/>
    </location>
</feature>
<dbReference type="PANTHER" id="PTHR11432">
    <property type="entry name" value="NADH DEHYDROGENASE SUBUNIT 1"/>
    <property type="match status" value="1"/>
</dbReference>
<organism evidence="8 9">
    <name type="scientific">Serinicoccus chungangensis</name>
    <dbReference type="NCBI Taxonomy" id="767452"/>
    <lineage>
        <taxon>Bacteria</taxon>
        <taxon>Bacillati</taxon>
        <taxon>Actinomycetota</taxon>
        <taxon>Actinomycetes</taxon>
        <taxon>Micrococcales</taxon>
        <taxon>Ornithinimicrobiaceae</taxon>
        <taxon>Serinicoccus</taxon>
    </lineage>
</organism>